<sequence length="45" mass="4905">MDARLLEEAARAAKEILQQGGEESARLIELASERYGTLLGDIAMN</sequence>
<evidence type="ECO:0000313" key="1">
    <source>
        <dbReference type="EMBL" id="MPM82298.1"/>
    </source>
</evidence>
<gene>
    <name evidence="1" type="ORF">SDC9_129359</name>
</gene>
<comment type="caution">
    <text evidence="1">The sequence shown here is derived from an EMBL/GenBank/DDBJ whole genome shotgun (WGS) entry which is preliminary data.</text>
</comment>
<proteinExistence type="predicted"/>
<organism evidence="1">
    <name type="scientific">bioreactor metagenome</name>
    <dbReference type="NCBI Taxonomy" id="1076179"/>
    <lineage>
        <taxon>unclassified sequences</taxon>
        <taxon>metagenomes</taxon>
        <taxon>ecological metagenomes</taxon>
    </lineage>
</organism>
<name>A0A645CZM1_9ZZZZ</name>
<accession>A0A645CZM1</accession>
<protein>
    <submittedName>
        <fullName evidence="1">Uncharacterized protein</fullName>
    </submittedName>
</protein>
<dbReference type="EMBL" id="VSSQ01031419">
    <property type="protein sequence ID" value="MPM82298.1"/>
    <property type="molecule type" value="Genomic_DNA"/>
</dbReference>
<reference evidence="1" key="1">
    <citation type="submission" date="2019-08" db="EMBL/GenBank/DDBJ databases">
        <authorList>
            <person name="Kucharzyk K."/>
            <person name="Murdoch R.W."/>
            <person name="Higgins S."/>
            <person name="Loffler F."/>
        </authorList>
    </citation>
    <scope>NUCLEOTIDE SEQUENCE</scope>
</reference>
<dbReference type="AlphaFoldDB" id="A0A645CZM1"/>